<dbReference type="Proteomes" id="UP001165960">
    <property type="component" value="Unassembled WGS sequence"/>
</dbReference>
<evidence type="ECO:0000313" key="1">
    <source>
        <dbReference type="EMBL" id="KAJ9076943.1"/>
    </source>
</evidence>
<keyword evidence="2" id="KW-1185">Reference proteome</keyword>
<name>A0ACC2TQJ4_9FUNG</name>
<sequence>MSLEGLGHDHHYNPGQLNSSHTGSWPPLVSLHSTMSIAVYTSMYYVLTYFAGSFGRYNIHAKIFCWLMTIYPIVTALTGFQFSNLLPYLLQVVPTVSGYYTPWGQKGRITVRR</sequence>
<comment type="caution">
    <text evidence="1">The sequence shown here is derived from an EMBL/GenBank/DDBJ whole genome shotgun (WGS) entry which is preliminary data.</text>
</comment>
<reference evidence="1" key="1">
    <citation type="submission" date="2022-04" db="EMBL/GenBank/DDBJ databases">
        <title>Genome of the entomopathogenic fungus Entomophthora muscae.</title>
        <authorList>
            <person name="Elya C."/>
            <person name="Lovett B.R."/>
            <person name="Lee E."/>
            <person name="Macias A.M."/>
            <person name="Hajek A.E."/>
            <person name="De Bivort B.L."/>
            <person name="Kasson M.T."/>
            <person name="De Fine Licht H.H."/>
            <person name="Stajich J.E."/>
        </authorList>
    </citation>
    <scope>NUCLEOTIDE SEQUENCE</scope>
    <source>
        <strain evidence="1">Berkeley</strain>
    </source>
</reference>
<gene>
    <name evidence="1" type="ORF">DSO57_1021400</name>
</gene>
<organism evidence="1 2">
    <name type="scientific">Entomophthora muscae</name>
    <dbReference type="NCBI Taxonomy" id="34485"/>
    <lineage>
        <taxon>Eukaryota</taxon>
        <taxon>Fungi</taxon>
        <taxon>Fungi incertae sedis</taxon>
        <taxon>Zoopagomycota</taxon>
        <taxon>Entomophthoromycotina</taxon>
        <taxon>Entomophthoromycetes</taxon>
        <taxon>Entomophthorales</taxon>
        <taxon>Entomophthoraceae</taxon>
        <taxon>Entomophthora</taxon>
    </lineage>
</organism>
<proteinExistence type="predicted"/>
<dbReference type="EMBL" id="QTSX02002233">
    <property type="protein sequence ID" value="KAJ9076943.1"/>
    <property type="molecule type" value="Genomic_DNA"/>
</dbReference>
<evidence type="ECO:0000313" key="2">
    <source>
        <dbReference type="Proteomes" id="UP001165960"/>
    </source>
</evidence>
<protein>
    <submittedName>
        <fullName evidence="1">Uncharacterized protein</fullName>
    </submittedName>
</protein>
<accession>A0ACC2TQJ4</accession>